<accession>G2DHX2</accession>
<feature type="domain" description="Glycosyltransferase 2-like" evidence="5">
    <location>
        <begin position="9"/>
        <end position="178"/>
    </location>
</feature>
<evidence type="ECO:0000256" key="1">
    <source>
        <dbReference type="ARBA" id="ARBA00006739"/>
    </source>
</evidence>
<name>G2DHX2_9GAMM</name>
<evidence type="ECO:0000313" key="7">
    <source>
        <dbReference type="Proteomes" id="UP000004491"/>
    </source>
</evidence>
<protein>
    <submittedName>
        <fullName evidence="6">Putative glycosyltransferase</fullName>
    </submittedName>
</protein>
<dbReference type="SUPFAM" id="SSF53448">
    <property type="entry name" value="Nucleotide-diphospho-sugar transferases"/>
    <property type="match status" value="1"/>
</dbReference>
<evidence type="ECO:0000256" key="2">
    <source>
        <dbReference type="ARBA" id="ARBA00022676"/>
    </source>
</evidence>
<evidence type="ECO:0000256" key="4">
    <source>
        <dbReference type="SAM" id="Phobius"/>
    </source>
</evidence>
<gene>
    <name evidence="6" type="ORF">Rifp1Sym_gf00070</name>
</gene>
<dbReference type="Gene3D" id="3.90.550.10">
    <property type="entry name" value="Spore Coat Polysaccharide Biosynthesis Protein SpsA, Chain A"/>
    <property type="match status" value="1"/>
</dbReference>
<keyword evidence="3 6" id="KW-0808">Transferase</keyword>
<keyword evidence="2" id="KW-0328">Glycosyltransferase</keyword>
<dbReference type="PATRIC" id="fig|1048808.3.peg.3283"/>
<dbReference type="Pfam" id="PF00535">
    <property type="entry name" value="Glycos_transf_2"/>
    <property type="match status" value="1"/>
</dbReference>
<dbReference type="RefSeq" id="WP_005966751.1">
    <property type="nucleotide sequence ID" value="NZ_AFOC01000163.1"/>
</dbReference>
<dbReference type="CDD" id="cd04186">
    <property type="entry name" value="GT_2_like_c"/>
    <property type="match status" value="1"/>
</dbReference>
<dbReference type="InterPro" id="IPR029044">
    <property type="entry name" value="Nucleotide-diphossugar_trans"/>
</dbReference>
<evidence type="ECO:0000256" key="3">
    <source>
        <dbReference type="ARBA" id="ARBA00022679"/>
    </source>
</evidence>
<comment type="caution">
    <text evidence="6">The sequence shown here is derived from an EMBL/GenBank/DDBJ whole genome shotgun (WGS) entry which is preliminary data.</text>
</comment>
<feature type="transmembrane region" description="Helical" evidence="4">
    <location>
        <begin position="249"/>
        <end position="270"/>
    </location>
</feature>
<keyword evidence="4" id="KW-0812">Transmembrane</keyword>
<dbReference type="InterPro" id="IPR001173">
    <property type="entry name" value="Glyco_trans_2-like"/>
</dbReference>
<sequence>MRNNVAALVVNWNSWDQLACCLEALCDQAQAFKKIIVVDNASTMHDKAFVLGWEGRVEFVQLPTNQGFAGGNNAALQTLTDCDCVALINPDAYLEPNWLLQMLAAAERHPEAAALASSLVMADSPDTWDGLGDVYHISGRVWRDAHGKSRTSRPASEQEIFSPCAAAALYRTEALQRVGLFDEDFFCYVEDVDLGFRFRLAGYRCMLVPDAVAHHVGSATTGGERSDFAVYHGQRNLVWAFVKNMPDPLFWLLLPLHLSMNLAAILLFALRGQGRLVLRAKWDAIKGLPGIWRKRRLVQAGRVASVGEIWYALNKRLLPLR</sequence>
<keyword evidence="7" id="KW-1185">Reference proteome</keyword>
<comment type="similarity">
    <text evidence="1">Belongs to the glycosyltransferase 2 family.</text>
</comment>
<keyword evidence="4" id="KW-0472">Membrane</keyword>
<dbReference type="AlphaFoldDB" id="G2DHX2"/>
<dbReference type="PANTHER" id="PTHR43179:SF12">
    <property type="entry name" value="GALACTOFURANOSYLTRANSFERASE GLFT2"/>
    <property type="match status" value="1"/>
</dbReference>
<dbReference type="EMBL" id="AFOC01000163">
    <property type="protein sequence ID" value="EGV49786.1"/>
    <property type="molecule type" value="Genomic_DNA"/>
</dbReference>
<dbReference type="Proteomes" id="UP000004491">
    <property type="component" value="Unassembled WGS sequence"/>
</dbReference>
<organism evidence="6 7">
    <name type="scientific">endosymbiont of Riftia pachyptila</name>
    <name type="common">vent Ph05</name>
    <dbReference type="NCBI Taxonomy" id="1048808"/>
    <lineage>
        <taxon>Bacteria</taxon>
        <taxon>Pseudomonadati</taxon>
        <taxon>Pseudomonadota</taxon>
        <taxon>Gammaproteobacteria</taxon>
        <taxon>sulfur-oxidizing symbionts</taxon>
    </lineage>
</organism>
<evidence type="ECO:0000313" key="6">
    <source>
        <dbReference type="EMBL" id="EGV49786.1"/>
    </source>
</evidence>
<dbReference type="PANTHER" id="PTHR43179">
    <property type="entry name" value="RHAMNOSYLTRANSFERASE WBBL"/>
    <property type="match status" value="1"/>
</dbReference>
<proteinExistence type="inferred from homology"/>
<keyword evidence="4" id="KW-1133">Transmembrane helix</keyword>
<reference evidence="6" key="1">
    <citation type="journal article" date="2011" name="ISME J.">
        <title>The endosymbionts of the deep-sea tubeworms Riftia pachyptila and Tevnia jerichonana share an identical physiology as revealed by proteogenomic analyses.</title>
        <authorList>
            <person name="Gardebrecht A."/>
            <person name="Markert S."/>
            <person name="Felbeck H."/>
            <person name="Thuermer A."/>
            <person name="Albrecht D."/>
            <person name="Wollherr A."/>
            <person name="Kabisch J."/>
            <person name="Lehmann R."/>
            <person name="Daniel R."/>
            <person name="Liesegang H."/>
            <person name="Hecker M."/>
            <person name="Sievert S.M."/>
            <person name="Schweder T."/>
        </authorList>
    </citation>
    <scope>NUCLEOTIDE SEQUENCE [LARGE SCALE GENOMIC DNA]</scope>
</reference>
<dbReference type="GO" id="GO:0016757">
    <property type="term" value="F:glycosyltransferase activity"/>
    <property type="evidence" value="ECO:0007669"/>
    <property type="project" value="UniProtKB-KW"/>
</dbReference>
<evidence type="ECO:0000259" key="5">
    <source>
        <dbReference type="Pfam" id="PF00535"/>
    </source>
</evidence>